<evidence type="ECO:0000313" key="2">
    <source>
        <dbReference type="Proteomes" id="UP000257109"/>
    </source>
</evidence>
<organism evidence="1 2">
    <name type="scientific">Mucuna pruriens</name>
    <name type="common">Velvet bean</name>
    <name type="synonym">Dolichos pruriens</name>
    <dbReference type="NCBI Taxonomy" id="157652"/>
    <lineage>
        <taxon>Eukaryota</taxon>
        <taxon>Viridiplantae</taxon>
        <taxon>Streptophyta</taxon>
        <taxon>Embryophyta</taxon>
        <taxon>Tracheophyta</taxon>
        <taxon>Spermatophyta</taxon>
        <taxon>Magnoliopsida</taxon>
        <taxon>eudicotyledons</taxon>
        <taxon>Gunneridae</taxon>
        <taxon>Pentapetalae</taxon>
        <taxon>rosids</taxon>
        <taxon>fabids</taxon>
        <taxon>Fabales</taxon>
        <taxon>Fabaceae</taxon>
        <taxon>Papilionoideae</taxon>
        <taxon>50 kb inversion clade</taxon>
        <taxon>NPAAA clade</taxon>
        <taxon>indigoferoid/millettioid clade</taxon>
        <taxon>Phaseoleae</taxon>
        <taxon>Mucuna</taxon>
    </lineage>
</organism>
<reference evidence="1" key="1">
    <citation type="submission" date="2018-05" db="EMBL/GenBank/DDBJ databases">
        <title>Draft genome of Mucuna pruriens seed.</title>
        <authorList>
            <person name="Nnadi N.E."/>
            <person name="Vos R."/>
            <person name="Hasami M.H."/>
            <person name="Devisetty U.K."/>
            <person name="Aguiy J.C."/>
        </authorList>
    </citation>
    <scope>NUCLEOTIDE SEQUENCE [LARGE SCALE GENOMIC DNA]</scope>
    <source>
        <strain evidence="1">JCA_2017</strain>
    </source>
</reference>
<comment type="caution">
    <text evidence="1">The sequence shown here is derived from an EMBL/GenBank/DDBJ whole genome shotgun (WGS) entry which is preliminary data.</text>
</comment>
<protein>
    <submittedName>
        <fullName evidence="1">Uncharacterized protein</fullName>
    </submittedName>
</protein>
<evidence type="ECO:0000313" key="1">
    <source>
        <dbReference type="EMBL" id="RDX92603.1"/>
    </source>
</evidence>
<gene>
    <name evidence="1" type="ORF">CR513_25240</name>
</gene>
<dbReference type="EMBL" id="QJKJ01004830">
    <property type="protein sequence ID" value="RDX92603.1"/>
    <property type="molecule type" value="Genomic_DNA"/>
</dbReference>
<feature type="non-terminal residue" evidence="1">
    <location>
        <position position="1"/>
    </location>
</feature>
<dbReference type="AlphaFoldDB" id="A0A371GQG6"/>
<accession>A0A371GQG6</accession>
<dbReference type="Proteomes" id="UP000257109">
    <property type="component" value="Unassembled WGS sequence"/>
</dbReference>
<sequence length="98" mass="10601">MAPILFIDCPNSVKNLSWLTNSFTMFLDTLLLLTLTETTSLAANATISAQDTIPGHFVFNASFMSFMTSKAAKLKLGMVSFSAVLVAVEFSKTEPSQS</sequence>
<name>A0A371GQG6_MUCPR</name>
<proteinExistence type="predicted"/>
<keyword evidence="2" id="KW-1185">Reference proteome</keyword>